<dbReference type="Gene3D" id="2.40.30.170">
    <property type="match status" value="1"/>
</dbReference>
<comment type="subcellular location">
    <subcellularLocation>
        <location evidence="1">Cell envelope</location>
    </subcellularLocation>
</comment>
<dbReference type="InterPro" id="IPR050465">
    <property type="entry name" value="UPF0194_transport"/>
</dbReference>
<dbReference type="InterPro" id="IPR058647">
    <property type="entry name" value="BSH_CzcB-like"/>
</dbReference>
<dbReference type="Proteomes" id="UP000269265">
    <property type="component" value="Unassembled WGS sequence"/>
</dbReference>
<gene>
    <name evidence="6" type="ORF">EIP75_16690</name>
</gene>
<sequence>MSSPSPRPVSRGTPVVQATVSDAAVNAPLNADSVAAVLGCLRTALAARDWQGSAAEVVSEIGQRLKCLRVSIGWVVAGQLRIVALSDGVVLAEGQAIPELNQAMLEAVHQHTTLAWPQATRNAVRITLAHQNLFKVQGLGGVVSVPLAHRGRVIGVITCERSVMSDPLAVRVLEEVVRVAFEPQEVRWLEQLAEGLAPLLYLRYKLDRPWVERLRAGAIVLGYRLKDPAERRLRWSVLAVVWLLTVGLLWPVPYSVSATARLEGSVQRVLSAAQDGYLREVHVRPGDVVKAGQLLAELSDDELQSSRRARQADVAQQENAFAEAFARGDRAQAAQAQAKLAEAKAQLGLVEQQLSRVRLTAPFDGVVIQGDLRQQLGGPVKRGEALLTLAPGLDWRVILEVGESDVAQLERGQTATLRLAAMPGQPIALVLARVTPVARTTADGVRYEVEAWPAGKGAGLAGLRPGLEGVAKVDLPSRPLLIRWVVRAWNWLGMLTWSWF</sequence>
<dbReference type="Pfam" id="PF01590">
    <property type="entry name" value="GAF"/>
    <property type="match status" value="1"/>
</dbReference>
<dbReference type="EMBL" id="RSED01000014">
    <property type="protein sequence ID" value="RRS03128.1"/>
    <property type="molecule type" value="Genomic_DNA"/>
</dbReference>
<dbReference type="AlphaFoldDB" id="A0A3R8T0A3"/>
<feature type="coiled-coil region" evidence="3">
    <location>
        <begin position="326"/>
        <end position="353"/>
    </location>
</feature>
<evidence type="ECO:0000256" key="2">
    <source>
        <dbReference type="ARBA" id="ARBA00023054"/>
    </source>
</evidence>
<keyword evidence="2 3" id="KW-0175">Coiled coil</keyword>
<feature type="domain" description="GAF" evidence="4">
    <location>
        <begin position="54"/>
        <end position="194"/>
    </location>
</feature>
<proteinExistence type="predicted"/>
<comment type="caution">
    <text evidence="6">The sequence shown here is derived from an EMBL/GenBank/DDBJ whole genome shotgun (WGS) entry which is preliminary data.</text>
</comment>
<feature type="domain" description="CzcB-like barrel-sandwich hybrid" evidence="5">
    <location>
        <begin position="272"/>
        <end position="390"/>
    </location>
</feature>
<evidence type="ECO:0000256" key="1">
    <source>
        <dbReference type="ARBA" id="ARBA00004196"/>
    </source>
</evidence>
<organism evidence="6 7">
    <name type="scientific">Aquabacterium soli</name>
    <dbReference type="NCBI Taxonomy" id="2493092"/>
    <lineage>
        <taxon>Bacteria</taxon>
        <taxon>Pseudomonadati</taxon>
        <taxon>Pseudomonadota</taxon>
        <taxon>Betaproteobacteria</taxon>
        <taxon>Burkholderiales</taxon>
        <taxon>Aquabacterium</taxon>
    </lineage>
</organism>
<dbReference type="Gene3D" id="2.40.50.100">
    <property type="match status" value="1"/>
</dbReference>
<dbReference type="InterPro" id="IPR003018">
    <property type="entry name" value="GAF"/>
</dbReference>
<evidence type="ECO:0000313" key="6">
    <source>
        <dbReference type="EMBL" id="RRS03128.1"/>
    </source>
</evidence>
<dbReference type="Pfam" id="PF25973">
    <property type="entry name" value="BSH_CzcB"/>
    <property type="match status" value="1"/>
</dbReference>
<dbReference type="SUPFAM" id="SSF55781">
    <property type="entry name" value="GAF domain-like"/>
    <property type="match status" value="1"/>
</dbReference>
<dbReference type="SUPFAM" id="SSF111369">
    <property type="entry name" value="HlyD-like secretion proteins"/>
    <property type="match status" value="1"/>
</dbReference>
<dbReference type="PANTHER" id="PTHR32347">
    <property type="entry name" value="EFFLUX SYSTEM COMPONENT YKNX-RELATED"/>
    <property type="match status" value="1"/>
</dbReference>
<dbReference type="Gene3D" id="3.30.450.40">
    <property type="match status" value="1"/>
</dbReference>
<accession>A0A3R8T0A3</accession>
<evidence type="ECO:0000256" key="3">
    <source>
        <dbReference type="SAM" id="Coils"/>
    </source>
</evidence>
<evidence type="ECO:0000259" key="5">
    <source>
        <dbReference type="Pfam" id="PF25973"/>
    </source>
</evidence>
<evidence type="ECO:0000259" key="4">
    <source>
        <dbReference type="Pfam" id="PF01590"/>
    </source>
</evidence>
<protein>
    <submittedName>
        <fullName evidence="6">HlyD family efflux transporter periplasmic adaptor subunit</fullName>
    </submittedName>
</protein>
<reference evidence="6 7" key="1">
    <citation type="submission" date="2018-12" db="EMBL/GenBank/DDBJ databases">
        <title>The whole draft genome of Aquabacterium sp. SJQ9.</title>
        <authorList>
            <person name="Sun L."/>
            <person name="Gao X."/>
            <person name="Chen W."/>
            <person name="Huang K."/>
        </authorList>
    </citation>
    <scope>NUCLEOTIDE SEQUENCE [LARGE SCALE GENOMIC DNA]</scope>
    <source>
        <strain evidence="6 7">SJQ9</strain>
    </source>
</reference>
<dbReference type="PANTHER" id="PTHR32347:SF23">
    <property type="entry name" value="BLL5650 PROTEIN"/>
    <property type="match status" value="1"/>
</dbReference>
<keyword evidence="7" id="KW-1185">Reference proteome</keyword>
<dbReference type="GO" id="GO:0030313">
    <property type="term" value="C:cell envelope"/>
    <property type="evidence" value="ECO:0007669"/>
    <property type="project" value="UniProtKB-SubCell"/>
</dbReference>
<name>A0A3R8T0A3_9BURK</name>
<evidence type="ECO:0000313" key="7">
    <source>
        <dbReference type="Proteomes" id="UP000269265"/>
    </source>
</evidence>
<dbReference type="InterPro" id="IPR029016">
    <property type="entry name" value="GAF-like_dom_sf"/>
</dbReference>